<gene>
    <name evidence="2" type="ORF">TH3_04285</name>
</gene>
<feature type="signal peptide" evidence="1">
    <location>
        <begin position="1"/>
        <end position="32"/>
    </location>
</feature>
<dbReference type="SUPFAM" id="SSF53850">
    <property type="entry name" value="Periplasmic binding protein-like II"/>
    <property type="match status" value="1"/>
</dbReference>
<evidence type="ECO:0008006" key="4">
    <source>
        <dbReference type="Google" id="ProtNLM"/>
    </source>
</evidence>
<dbReference type="AlphaFoldDB" id="A0AB72UA51"/>
<dbReference type="Gene3D" id="3.40.190.10">
    <property type="entry name" value="Periplasmic binding protein-like II"/>
    <property type="match status" value="2"/>
</dbReference>
<name>A0AB72UA51_9PROT</name>
<proteinExistence type="predicted"/>
<organism evidence="2 3">
    <name type="scientific">Thalassospira xiamenensis M-5 = DSM 17429</name>
    <dbReference type="NCBI Taxonomy" id="1123366"/>
    <lineage>
        <taxon>Bacteria</taxon>
        <taxon>Pseudomonadati</taxon>
        <taxon>Pseudomonadota</taxon>
        <taxon>Alphaproteobacteria</taxon>
        <taxon>Rhodospirillales</taxon>
        <taxon>Thalassospiraceae</taxon>
        <taxon>Thalassospira</taxon>
    </lineage>
</organism>
<sequence length="312" mass="35287">MGLRMKFRLGCGAISGLTGLLALPFMAATANADVPGTLIWTVPPFAPAFISEDGKLTGYAADTQNWFISRLGDYQHRIQEVPLARLLAEMRDSSNPENEHNNARCSTTLIPNDERRNYISFAKTILLHLPISVVIRAGDEQNFKPFMDEDGHIQLAQLMANREMATALRIGRSYGALIDNYVERYRKAPQIMPVADDSKLLRLLAMGRIDWIFYFPSEAEFYRRDVTPHQQIKSLPIRGNTNLLEATIGCAKTPVGQQAITRINQIVDANPDMPWTNFYAAWLSPQDREWFLSARAQYIDPKQFEALLQPTK</sequence>
<dbReference type="Proteomes" id="UP000007127">
    <property type="component" value="Chromosome"/>
</dbReference>
<dbReference type="RefSeq" id="WP_007090514.1">
    <property type="nucleotide sequence ID" value="NZ_CP004388.1"/>
</dbReference>
<reference evidence="2 3" key="1">
    <citation type="journal article" date="2012" name="J. Bacteriol.">
        <title>Genome sequence of Thalassospira xiamenensis type strain M-5.</title>
        <authorList>
            <person name="Lai Q."/>
            <person name="Shao Z."/>
        </authorList>
    </citation>
    <scope>NUCLEOTIDE SEQUENCE [LARGE SCALE GENOMIC DNA]</scope>
    <source>
        <strain evidence="2 3">M-5</strain>
    </source>
</reference>
<dbReference type="EMBL" id="CP004388">
    <property type="protein sequence ID" value="AJD50979.1"/>
    <property type="molecule type" value="Genomic_DNA"/>
</dbReference>
<evidence type="ECO:0000256" key="1">
    <source>
        <dbReference type="SAM" id="SignalP"/>
    </source>
</evidence>
<dbReference type="KEGG" id="txi:TH3_04285"/>
<evidence type="ECO:0000313" key="2">
    <source>
        <dbReference type="EMBL" id="AJD50979.1"/>
    </source>
</evidence>
<feature type="chain" id="PRO_5044490296" description="Solute-binding protein family 3/N-terminal domain-containing protein" evidence="1">
    <location>
        <begin position="33"/>
        <end position="312"/>
    </location>
</feature>
<keyword evidence="1" id="KW-0732">Signal</keyword>
<dbReference type="GeneID" id="31926545"/>
<evidence type="ECO:0000313" key="3">
    <source>
        <dbReference type="Proteomes" id="UP000007127"/>
    </source>
</evidence>
<accession>A0AB72UA51</accession>
<protein>
    <recommendedName>
        <fullName evidence="4">Solute-binding protein family 3/N-terminal domain-containing protein</fullName>
    </recommendedName>
</protein>